<accession>A0A0K1PYN0</accession>
<protein>
    <recommendedName>
        <fullName evidence="3">OmpR/PhoB-type domain-containing protein</fullName>
    </recommendedName>
</protein>
<dbReference type="Proteomes" id="UP000064967">
    <property type="component" value="Chromosome"/>
</dbReference>
<evidence type="ECO:0000313" key="1">
    <source>
        <dbReference type="EMBL" id="AKU98239.1"/>
    </source>
</evidence>
<reference evidence="1 2" key="1">
    <citation type="submission" date="2015-08" db="EMBL/GenBank/DDBJ databases">
        <authorList>
            <person name="Babu N.S."/>
            <person name="Beckwith C.J."/>
            <person name="Beseler K.G."/>
            <person name="Brison A."/>
            <person name="Carone J.V."/>
            <person name="Caskin T.P."/>
            <person name="Diamond M."/>
            <person name="Durham M.E."/>
            <person name="Foxe J.M."/>
            <person name="Go M."/>
            <person name="Henderson B.A."/>
            <person name="Jones I.B."/>
            <person name="McGettigan J.A."/>
            <person name="Micheletti S.J."/>
            <person name="Nasrallah M.E."/>
            <person name="Ortiz D."/>
            <person name="Piller C.R."/>
            <person name="Privatt S.R."/>
            <person name="Schneider S.L."/>
            <person name="Sharp S."/>
            <person name="Smith T.C."/>
            <person name="Stanton J.D."/>
            <person name="Ullery H.E."/>
            <person name="Wilson R.J."/>
            <person name="Serrano M.G."/>
            <person name="Buck G."/>
            <person name="Lee V."/>
            <person name="Wang Y."/>
            <person name="Carvalho R."/>
            <person name="Voegtly L."/>
            <person name="Shi R."/>
            <person name="Duckworth R."/>
            <person name="Johnson A."/>
            <person name="Loviza R."/>
            <person name="Walstead R."/>
            <person name="Shah Z."/>
            <person name="Kiflezghi M."/>
            <person name="Wade K."/>
            <person name="Ball S.L."/>
            <person name="Bradley K.W."/>
            <person name="Asai D.J."/>
            <person name="Bowman C.A."/>
            <person name="Russell D.A."/>
            <person name="Pope W.H."/>
            <person name="Jacobs-Sera D."/>
            <person name="Hendrix R.W."/>
            <person name="Hatfull G.F."/>
        </authorList>
    </citation>
    <scope>NUCLEOTIDE SEQUENCE [LARGE SCALE GENOMIC DNA]</scope>
    <source>
        <strain evidence="1 2">DSM 27648</strain>
    </source>
</reference>
<keyword evidence="2" id="KW-1185">Reference proteome</keyword>
<dbReference type="SUPFAM" id="SSF46785">
    <property type="entry name" value="Winged helix' DNA-binding domain"/>
    <property type="match status" value="1"/>
</dbReference>
<dbReference type="GO" id="GO:0006355">
    <property type="term" value="P:regulation of DNA-templated transcription"/>
    <property type="evidence" value="ECO:0007669"/>
    <property type="project" value="InterPro"/>
</dbReference>
<dbReference type="Gene3D" id="1.10.10.10">
    <property type="entry name" value="Winged helix-like DNA-binding domain superfamily/Winged helix DNA-binding domain"/>
    <property type="match status" value="2"/>
</dbReference>
<dbReference type="OrthoDB" id="5476934at2"/>
<dbReference type="EMBL" id="CP012333">
    <property type="protein sequence ID" value="AKU98239.1"/>
    <property type="molecule type" value="Genomic_DNA"/>
</dbReference>
<proteinExistence type="predicted"/>
<name>A0A0K1PYN0_9BACT</name>
<dbReference type="InterPro" id="IPR016032">
    <property type="entry name" value="Sig_transdc_resp-reg_C-effctor"/>
</dbReference>
<dbReference type="InterPro" id="IPR036390">
    <property type="entry name" value="WH_DNA-bd_sf"/>
</dbReference>
<evidence type="ECO:0000313" key="2">
    <source>
        <dbReference type="Proteomes" id="UP000064967"/>
    </source>
</evidence>
<dbReference type="GO" id="GO:0003677">
    <property type="term" value="F:DNA binding"/>
    <property type="evidence" value="ECO:0007669"/>
    <property type="project" value="InterPro"/>
</dbReference>
<dbReference type="AlphaFoldDB" id="A0A0K1PYN0"/>
<dbReference type="RefSeq" id="WP_146649239.1">
    <property type="nucleotide sequence ID" value="NZ_CP012333.1"/>
</dbReference>
<organism evidence="1 2">
    <name type="scientific">Labilithrix luteola</name>
    <dbReference type="NCBI Taxonomy" id="1391654"/>
    <lineage>
        <taxon>Bacteria</taxon>
        <taxon>Pseudomonadati</taxon>
        <taxon>Myxococcota</taxon>
        <taxon>Polyangia</taxon>
        <taxon>Polyangiales</taxon>
        <taxon>Labilitrichaceae</taxon>
        <taxon>Labilithrix</taxon>
    </lineage>
</organism>
<sequence>MDNDALAERFEDLRRGPLDRHATAHATALLECLAERPSFEPRDALLLTDNAELWAALGLDGRALEIARAWISKGLKEPALARMAARCALVAAPPSVELRLRAVGTSIDADAFRTLAAFMRGDLARAVAIAKRRDFFLEGDDVPAVYGCAYGAWALGLLGRVDEGNAVLASWHARNRGSHPRAQQFILRARAWLASIIGDHANERALVEQAMAICEEESLLVERSFVEVELAFAALRAGDDMLAETFVTTFTPEPVVGRERAPGLIEAYRDLARAELDLQRGETKSARDAATRAHLYFEASGNIILASDALRSACLADLGGRGAREALEKYRRAVYRSRMAHCMRHLRVLEAIVRRPASSRSLELRARDEVLAVPAIRLFSPALETRSADVYVDTVQREVSIRGRGPFKLGEHPVVERVLEVLACSHGSATTIEALFERVWGGSYHPLRHENKLHVTLHRLRQWLDERSPEAGALVVLKGGVVTIDEAADVRVLSFQTDKCLTPLHRAQPREDVLEARVLETLPADGELSTSNVGVLVGASRTAVRAQLSALAQRGLVARRGRGRATRWSQGGGA</sequence>
<evidence type="ECO:0008006" key="3">
    <source>
        <dbReference type="Google" id="ProtNLM"/>
    </source>
</evidence>
<dbReference type="KEGG" id="llu:AKJ09_04903"/>
<dbReference type="InterPro" id="IPR036388">
    <property type="entry name" value="WH-like_DNA-bd_sf"/>
</dbReference>
<dbReference type="SUPFAM" id="SSF46894">
    <property type="entry name" value="C-terminal effector domain of the bipartite response regulators"/>
    <property type="match status" value="1"/>
</dbReference>
<gene>
    <name evidence="1" type="ORF">AKJ09_04903</name>
</gene>